<dbReference type="Gene3D" id="3.30.1360.120">
    <property type="entry name" value="Probable tRNA modification gtpase trme, domain 1"/>
    <property type="match status" value="1"/>
</dbReference>
<reference evidence="4" key="1">
    <citation type="submission" date="2018-05" db="EMBL/GenBank/DDBJ databases">
        <authorList>
            <person name="Lanie J.A."/>
            <person name="Ng W.-L."/>
            <person name="Kazmierczak K.M."/>
            <person name="Andrzejewski T.M."/>
            <person name="Davidsen T.M."/>
            <person name="Wayne K.J."/>
            <person name="Tettelin H."/>
            <person name="Glass J.I."/>
            <person name="Rusch D."/>
            <person name="Podicherti R."/>
            <person name="Tsui H.-C.T."/>
            <person name="Winkler M.E."/>
        </authorList>
    </citation>
    <scope>NUCLEOTIDE SEQUENCE</scope>
</reference>
<dbReference type="NCBIfam" id="TIGR03317">
    <property type="entry name" value="ygfZ_signature"/>
    <property type="match status" value="1"/>
</dbReference>
<dbReference type="PANTHER" id="PTHR22602:SF0">
    <property type="entry name" value="TRANSFERASE CAF17, MITOCHONDRIAL-RELATED"/>
    <property type="match status" value="1"/>
</dbReference>
<name>A0A381ZZN9_9ZZZZ</name>
<dbReference type="InterPro" id="IPR017703">
    <property type="entry name" value="YgfZ/GCV_T_CS"/>
</dbReference>
<protein>
    <submittedName>
        <fullName evidence="4">Uncharacterized protein</fullName>
    </submittedName>
</protein>
<dbReference type="AlphaFoldDB" id="A0A381ZZN9"/>
<dbReference type="GO" id="GO:0005739">
    <property type="term" value="C:mitochondrion"/>
    <property type="evidence" value="ECO:0007669"/>
    <property type="project" value="UniProtKB-SubCell"/>
</dbReference>
<feature type="non-terminal residue" evidence="4">
    <location>
        <position position="1"/>
    </location>
</feature>
<evidence type="ECO:0000313" key="4">
    <source>
        <dbReference type="EMBL" id="SVA94173.1"/>
    </source>
</evidence>
<organism evidence="4">
    <name type="scientific">marine metagenome</name>
    <dbReference type="NCBI Taxonomy" id="408172"/>
    <lineage>
        <taxon>unclassified sequences</taxon>
        <taxon>metagenomes</taxon>
        <taxon>ecological metagenomes</taxon>
    </lineage>
</organism>
<evidence type="ECO:0000256" key="2">
    <source>
        <dbReference type="ARBA" id="ARBA00022946"/>
    </source>
</evidence>
<dbReference type="PANTHER" id="PTHR22602">
    <property type="entry name" value="TRANSFERASE CAF17, MITOCHONDRIAL-RELATED"/>
    <property type="match status" value="1"/>
</dbReference>
<sequence length="220" mass="25696">MTTSNYFNLVDSKFLSISGEDRGNFLQDLITNDIHKCDSTNSIYSCLLTPQGKFIADFFIIDHENSYLIETHKKFAEDLINKLKIYKLRAKVEINIVNDLLSLSIIENNDLLQSEADVLLFKDPRNDKLGNKIFVTKNKFKEIEKKHNLIEDNFEKYRELLIKNLIPFSSEDLIQDKSLLLENNFDKINAIDWEKGCYVGQEITARMKYRALLKKQLYAL</sequence>
<accession>A0A381ZZN9</accession>
<evidence type="ECO:0000256" key="1">
    <source>
        <dbReference type="ARBA" id="ARBA00004173"/>
    </source>
</evidence>
<evidence type="ECO:0000256" key="3">
    <source>
        <dbReference type="ARBA" id="ARBA00023128"/>
    </source>
</evidence>
<keyword evidence="3" id="KW-0496">Mitochondrion</keyword>
<comment type="subcellular location">
    <subcellularLocation>
        <location evidence="1">Mitochondrion</location>
    </subcellularLocation>
</comment>
<dbReference type="InterPro" id="IPR045179">
    <property type="entry name" value="YgfZ/GcvT"/>
</dbReference>
<gene>
    <name evidence="4" type="ORF">METZ01_LOCUS147027</name>
</gene>
<keyword evidence="2" id="KW-0809">Transit peptide</keyword>
<feature type="non-terminal residue" evidence="4">
    <location>
        <position position="220"/>
    </location>
</feature>
<dbReference type="GO" id="GO:0016226">
    <property type="term" value="P:iron-sulfur cluster assembly"/>
    <property type="evidence" value="ECO:0007669"/>
    <property type="project" value="TreeGrafter"/>
</dbReference>
<dbReference type="EMBL" id="UINC01023132">
    <property type="protein sequence ID" value="SVA94173.1"/>
    <property type="molecule type" value="Genomic_DNA"/>
</dbReference>
<proteinExistence type="predicted"/>
<dbReference type="SUPFAM" id="SSF103025">
    <property type="entry name" value="Folate-binding domain"/>
    <property type="match status" value="1"/>
</dbReference>
<dbReference type="InterPro" id="IPR027266">
    <property type="entry name" value="TrmE/GcvT-like"/>
</dbReference>